<accession>A0ABN7T5Y6</accession>
<feature type="binding site" evidence="1">
    <location>
        <position position="52"/>
    </location>
    <ligand>
        <name>ATP</name>
        <dbReference type="ChEBI" id="CHEBI:30616"/>
    </ligand>
</feature>
<protein>
    <submittedName>
        <fullName evidence="3">Oidioi.mRNA.OKI2018_I69.chr2.g7365.t1.cds</fullName>
    </submittedName>
</protein>
<evidence type="ECO:0000313" key="3">
    <source>
        <dbReference type="EMBL" id="CAG5113241.1"/>
    </source>
</evidence>
<evidence type="ECO:0000313" key="4">
    <source>
        <dbReference type="Proteomes" id="UP001158576"/>
    </source>
</evidence>
<dbReference type="Proteomes" id="UP001158576">
    <property type="component" value="Chromosome 2"/>
</dbReference>
<sequence>MGENKEEMKFIGEYQILRELGQGAFGRVLLAEKGDQQVAIKETLTRSRTALKAAEDESKLMMGLDHKNIVRLYQHFTSGVPKRLYMVMEYIQGRELFDIMCDEEVFVNITEIAISFGSELET</sequence>
<organism evidence="3 4">
    <name type="scientific">Oikopleura dioica</name>
    <name type="common">Tunicate</name>
    <dbReference type="NCBI Taxonomy" id="34765"/>
    <lineage>
        <taxon>Eukaryota</taxon>
        <taxon>Metazoa</taxon>
        <taxon>Chordata</taxon>
        <taxon>Tunicata</taxon>
        <taxon>Appendicularia</taxon>
        <taxon>Copelata</taxon>
        <taxon>Oikopleuridae</taxon>
        <taxon>Oikopleura</taxon>
    </lineage>
</organism>
<dbReference type="EMBL" id="OU015567">
    <property type="protein sequence ID" value="CAG5113241.1"/>
    <property type="molecule type" value="Genomic_DNA"/>
</dbReference>
<dbReference type="SMART" id="SM00220">
    <property type="entry name" value="S_TKc"/>
    <property type="match status" value="1"/>
</dbReference>
<dbReference type="InterPro" id="IPR011009">
    <property type="entry name" value="Kinase-like_dom_sf"/>
</dbReference>
<gene>
    <name evidence="3" type="ORF">OKIOD_LOCUS16130</name>
</gene>
<name>A0ABN7T5Y6_OIKDI</name>
<dbReference type="PROSITE" id="PS50011">
    <property type="entry name" value="PROTEIN_KINASE_DOM"/>
    <property type="match status" value="1"/>
</dbReference>
<dbReference type="PANTHER" id="PTHR24348">
    <property type="entry name" value="SERINE/THREONINE-PROTEIN KINASE UNC-51-RELATED"/>
    <property type="match status" value="1"/>
</dbReference>
<proteinExistence type="predicted"/>
<dbReference type="Pfam" id="PF00069">
    <property type="entry name" value="Pkinase"/>
    <property type="match status" value="1"/>
</dbReference>
<dbReference type="SUPFAM" id="SSF56112">
    <property type="entry name" value="Protein kinase-like (PK-like)"/>
    <property type="match status" value="1"/>
</dbReference>
<dbReference type="PROSITE" id="PS00107">
    <property type="entry name" value="PROTEIN_KINASE_ATP"/>
    <property type="match status" value="1"/>
</dbReference>
<evidence type="ECO:0000259" key="2">
    <source>
        <dbReference type="PROSITE" id="PS50011"/>
    </source>
</evidence>
<dbReference type="InterPro" id="IPR045269">
    <property type="entry name" value="Atg1-like"/>
</dbReference>
<keyword evidence="4" id="KW-1185">Reference proteome</keyword>
<keyword evidence="1" id="KW-0547">Nucleotide-binding</keyword>
<dbReference type="InterPro" id="IPR017441">
    <property type="entry name" value="Protein_kinase_ATP_BS"/>
</dbReference>
<feature type="domain" description="Protein kinase" evidence="2">
    <location>
        <begin position="14"/>
        <end position="122"/>
    </location>
</feature>
<dbReference type="InterPro" id="IPR000719">
    <property type="entry name" value="Prot_kinase_dom"/>
</dbReference>
<keyword evidence="1" id="KW-0067">ATP-binding</keyword>
<evidence type="ECO:0000256" key="1">
    <source>
        <dbReference type="PROSITE-ProRule" id="PRU10141"/>
    </source>
</evidence>
<reference evidence="3 4" key="1">
    <citation type="submission" date="2021-04" db="EMBL/GenBank/DDBJ databases">
        <authorList>
            <person name="Bliznina A."/>
        </authorList>
    </citation>
    <scope>NUCLEOTIDE SEQUENCE [LARGE SCALE GENOMIC DNA]</scope>
</reference>
<dbReference type="Gene3D" id="1.10.510.10">
    <property type="entry name" value="Transferase(Phosphotransferase) domain 1"/>
    <property type="match status" value="1"/>
</dbReference>